<feature type="domain" description="Thioredoxin-like fold" evidence="9">
    <location>
        <begin position="72"/>
        <end position="239"/>
    </location>
</feature>
<reference evidence="10 11" key="1">
    <citation type="submission" date="2021-05" db="EMBL/GenBank/DDBJ databases">
        <title>Complete genome of Nocardioides aquaticus KCTC 9944T isolated from meromictic and hypersaline Ekho Lake, Antarctica.</title>
        <authorList>
            <person name="Hwang K."/>
            <person name="Kim K.M."/>
            <person name="Choe H."/>
        </authorList>
    </citation>
    <scope>NUCLEOTIDE SEQUENCE [LARGE SCALE GENOMIC DNA]</scope>
    <source>
        <strain evidence="10 11">KCTC 9944</strain>
    </source>
</reference>
<dbReference type="RefSeq" id="WP_214056464.1">
    <property type="nucleotide sequence ID" value="NZ_BAAAHS010000058.1"/>
</dbReference>
<feature type="coiled-coil region" evidence="6">
    <location>
        <begin position="4"/>
        <end position="31"/>
    </location>
</feature>
<evidence type="ECO:0000256" key="2">
    <source>
        <dbReference type="ARBA" id="ARBA00022729"/>
    </source>
</evidence>
<evidence type="ECO:0000256" key="8">
    <source>
        <dbReference type="SAM" id="Phobius"/>
    </source>
</evidence>
<feature type="region of interest" description="Disordered" evidence="7">
    <location>
        <begin position="210"/>
        <end position="229"/>
    </location>
</feature>
<dbReference type="InterPro" id="IPR036249">
    <property type="entry name" value="Thioredoxin-like_sf"/>
</dbReference>
<keyword evidence="10" id="KW-0808">Transferase</keyword>
<keyword evidence="11" id="KW-1185">Reference proteome</keyword>
<evidence type="ECO:0000313" key="11">
    <source>
        <dbReference type="Proteomes" id="UP000679307"/>
    </source>
</evidence>
<dbReference type="Pfam" id="PF13462">
    <property type="entry name" value="Thioredoxin_4"/>
    <property type="match status" value="1"/>
</dbReference>
<dbReference type="Gene3D" id="3.40.30.10">
    <property type="entry name" value="Glutaredoxin"/>
    <property type="match status" value="1"/>
</dbReference>
<evidence type="ECO:0000256" key="5">
    <source>
        <dbReference type="ARBA" id="ARBA00023284"/>
    </source>
</evidence>
<evidence type="ECO:0000256" key="1">
    <source>
        <dbReference type="ARBA" id="ARBA00005791"/>
    </source>
</evidence>
<dbReference type="PANTHER" id="PTHR13887">
    <property type="entry name" value="GLUTATHIONE S-TRANSFERASE KAPPA"/>
    <property type="match status" value="1"/>
</dbReference>
<evidence type="ECO:0000256" key="6">
    <source>
        <dbReference type="SAM" id="Coils"/>
    </source>
</evidence>
<dbReference type="EC" id="2.7.11.1" evidence="10"/>
<dbReference type="Proteomes" id="UP000679307">
    <property type="component" value="Chromosome"/>
</dbReference>
<comment type="similarity">
    <text evidence="1">Belongs to the thioredoxin family. DsbA subfamily.</text>
</comment>
<keyword evidence="8" id="KW-1133">Transmembrane helix</keyword>
<proteinExistence type="inferred from homology"/>
<keyword evidence="8" id="KW-0812">Transmembrane</keyword>
<evidence type="ECO:0000256" key="4">
    <source>
        <dbReference type="ARBA" id="ARBA00023157"/>
    </source>
</evidence>
<keyword evidence="5" id="KW-0676">Redox-active center</keyword>
<evidence type="ECO:0000256" key="3">
    <source>
        <dbReference type="ARBA" id="ARBA00023002"/>
    </source>
</evidence>
<organism evidence="10 11">
    <name type="scientific">Nocardioides aquaticus</name>
    <dbReference type="NCBI Taxonomy" id="160826"/>
    <lineage>
        <taxon>Bacteria</taxon>
        <taxon>Bacillati</taxon>
        <taxon>Actinomycetota</taxon>
        <taxon>Actinomycetes</taxon>
        <taxon>Propionibacteriales</taxon>
        <taxon>Nocardioidaceae</taxon>
        <taxon>Nocardioides</taxon>
    </lineage>
</organism>
<sequence length="248" mass="26545">MSKSSDQESRAARTQRTAAALEAERRRNRNRQLASVGAVVLVVVLVVGALYVFWPSNDSSDVDAAPAGASEYSLGVGDPEAPTEVVVYEDFLCPFCGQFEAASGDELQRLADDGQVYVEYRPLNFLSRIGDYSERATNAFAAVLDSEGPEVAKTFHDALFANQPSESGPFPDDDALVQLAVESGADEESVRPAIEDLAFEDWVDQATQEASEAGVSATPTILVDGEPFTDGQTVEELSANLISTIEQG</sequence>
<protein>
    <submittedName>
        <fullName evidence="10">Serine/threonine-protein kinase PknE</fullName>
        <ecNumber evidence="10">2.7.11.1</ecNumber>
    </submittedName>
</protein>
<dbReference type="SUPFAM" id="SSF52833">
    <property type="entry name" value="Thioredoxin-like"/>
    <property type="match status" value="1"/>
</dbReference>
<evidence type="ECO:0000259" key="9">
    <source>
        <dbReference type="Pfam" id="PF13462"/>
    </source>
</evidence>
<keyword evidence="6" id="KW-0175">Coiled coil</keyword>
<dbReference type="InterPro" id="IPR012336">
    <property type="entry name" value="Thioredoxin-like_fold"/>
</dbReference>
<keyword evidence="2" id="KW-0732">Signal</keyword>
<keyword evidence="3" id="KW-0560">Oxidoreductase</keyword>
<name>A0ABX8ELQ4_9ACTN</name>
<accession>A0ABX8ELQ4</accession>
<evidence type="ECO:0000256" key="7">
    <source>
        <dbReference type="SAM" id="MobiDB-lite"/>
    </source>
</evidence>
<dbReference type="GO" id="GO:0004674">
    <property type="term" value="F:protein serine/threonine kinase activity"/>
    <property type="evidence" value="ECO:0007669"/>
    <property type="project" value="UniProtKB-EC"/>
</dbReference>
<dbReference type="PANTHER" id="PTHR13887:SF14">
    <property type="entry name" value="DISULFIDE BOND FORMATION PROTEIN D"/>
    <property type="match status" value="1"/>
</dbReference>
<keyword evidence="8" id="KW-0472">Membrane</keyword>
<keyword evidence="4" id="KW-1015">Disulfide bond</keyword>
<evidence type="ECO:0000313" key="10">
    <source>
        <dbReference type="EMBL" id="QVT81022.1"/>
    </source>
</evidence>
<gene>
    <name evidence="10" type="primary">pknE</name>
    <name evidence="10" type="ORF">ENKNEFLB_03426</name>
</gene>
<keyword evidence="10" id="KW-0418">Kinase</keyword>
<feature type="transmembrane region" description="Helical" evidence="8">
    <location>
        <begin position="33"/>
        <end position="54"/>
    </location>
</feature>
<dbReference type="EMBL" id="CP075371">
    <property type="protein sequence ID" value="QVT81022.1"/>
    <property type="molecule type" value="Genomic_DNA"/>
</dbReference>